<accession>A0A6G0Q1U3</accession>
<protein>
    <submittedName>
        <fullName evidence="1">Uncharacterized protein</fullName>
    </submittedName>
</protein>
<gene>
    <name evidence="1" type="ORF">PF008_g31909</name>
</gene>
<dbReference type="AlphaFoldDB" id="A0A6G0Q1U3"/>
<evidence type="ECO:0000313" key="2">
    <source>
        <dbReference type="Proteomes" id="UP000486351"/>
    </source>
</evidence>
<organism evidence="1 2">
    <name type="scientific">Phytophthora fragariae</name>
    <dbReference type="NCBI Taxonomy" id="53985"/>
    <lineage>
        <taxon>Eukaryota</taxon>
        <taxon>Sar</taxon>
        <taxon>Stramenopiles</taxon>
        <taxon>Oomycota</taxon>
        <taxon>Peronosporomycetes</taxon>
        <taxon>Peronosporales</taxon>
        <taxon>Peronosporaceae</taxon>
        <taxon>Phytophthora</taxon>
    </lineage>
</organism>
<name>A0A6G0Q1U3_9STRA</name>
<sequence>MSATASCLICLGLGSSWRRWLTVSVALLEPEGGDGLAVNAELDVVVARRVAVLVARHRQERALGRVGTQSSPREETLDDGVAALDAGGAVAEDLDVVCVGCRARSHAVGKRHADAVELLERAEQRDQGSDEQEGAERTPLVDAHLLPHRVRCAVARVADDEGGVVVDAAAAADELLRDTKSAQHFPHELLRQRAERVPQVVPDLVQPAVDAPCLVLERGCHEVVLVATVERPEPLLRDRQPVVRL</sequence>
<comment type="caution">
    <text evidence="1">The sequence shown here is derived from an EMBL/GenBank/DDBJ whole genome shotgun (WGS) entry which is preliminary data.</text>
</comment>
<evidence type="ECO:0000313" key="1">
    <source>
        <dbReference type="EMBL" id="KAE9265243.1"/>
    </source>
</evidence>
<dbReference type="EMBL" id="QXFY01007869">
    <property type="protein sequence ID" value="KAE9265243.1"/>
    <property type="molecule type" value="Genomic_DNA"/>
</dbReference>
<proteinExistence type="predicted"/>
<reference evidence="1 2" key="1">
    <citation type="submission" date="2018-09" db="EMBL/GenBank/DDBJ databases">
        <title>Genomic investigation of the strawberry pathogen Phytophthora fragariae indicates pathogenicity is determined by transcriptional variation in three key races.</title>
        <authorList>
            <person name="Adams T.M."/>
            <person name="Armitage A.D."/>
            <person name="Sobczyk M.K."/>
            <person name="Bates H.J."/>
            <person name="Dunwell J.M."/>
            <person name="Nellist C.F."/>
            <person name="Harrison R.J."/>
        </authorList>
    </citation>
    <scope>NUCLEOTIDE SEQUENCE [LARGE SCALE GENOMIC DNA]</scope>
    <source>
        <strain evidence="1 2">NOV-77</strain>
    </source>
</reference>
<dbReference type="Proteomes" id="UP000486351">
    <property type="component" value="Unassembled WGS sequence"/>
</dbReference>